<feature type="region of interest" description="Disordered" evidence="1">
    <location>
        <begin position="112"/>
        <end position="172"/>
    </location>
</feature>
<evidence type="ECO:0000313" key="4">
    <source>
        <dbReference type="Proteomes" id="UP000298774"/>
    </source>
</evidence>
<sequence length="312" mass="33760">MGHQGVDRSSRVVVPGRLDSITHRTCGGDGAARGLQERPGRWCSSTPACRLPDAAQGHRPDAKVVLLDPQQEALGQMAKALSGMSGLDSVQVVSHGGEVISTWPAACTGRRVGQPRRRFPDDRCALRPGGDISSTPATLERESRQGVRGDGPPADRRRCAASSDDTGSGAGKNWTLEVKSVRSKPRTLRRDVDGGLLRHHGGSGGHVRHWWGIGFRVSFPCDRGRHRRPVILFSPTLVGSKVRIGDATTALQVITDKGLTINGDVDGDGIADIVLSGDNNRQRHRHVGLSRHPYERERFHAQPQEPDLRAVL</sequence>
<dbReference type="Pfam" id="PF14252">
    <property type="entry name" value="DUF4347"/>
    <property type="match status" value="1"/>
</dbReference>
<dbReference type="AlphaFoldDB" id="A0A4D8QT80"/>
<protein>
    <submittedName>
        <fullName evidence="3">DUF4347 domain-containing protein</fullName>
    </submittedName>
</protein>
<evidence type="ECO:0000259" key="2">
    <source>
        <dbReference type="Pfam" id="PF14252"/>
    </source>
</evidence>
<evidence type="ECO:0000256" key="1">
    <source>
        <dbReference type="SAM" id="MobiDB-lite"/>
    </source>
</evidence>
<proteinExistence type="predicted"/>
<organism evidence="3 4">
    <name type="scientific">Azospirillum brasilense</name>
    <dbReference type="NCBI Taxonomy" id="192"/>
    <lineage>
        <taxon>Bacteria</taxon>
        <taxon>Pseudomonadati</taxon>
        <taxon>Pseudomonadota</taxon>
        <taxon>Alphaproteobacteria</taxon>
        <taxon>Rhodospirillales</taxon>
        <taxon>Azospirillaceae</taxon>
        <taxon>Azospirillum</taxon>
    </lineage>
</organism>
<keyword evidence="3" id="KW-0614">Plasmid</keyword>
<feature type="domain" description="DUF4347" evidence="2">
    <location>
        <begin position="56"/>
        <end position="97"/>
    </location>
</feature>
<geneLocation type="plasmid" evidence="3 4">
    <name>p2</name>
</geneLocation>
<evidence type="ECO:0000313" key="3">
    <source>
        <dbReference type="EMBL" id="QCO11773.1"/>
    </source>
</evidence>
<name>A0A4D8QT80_AZOBR</name>
<dbReference type="EMBL" id="CP032341">
    <property type="protein sequence ID" value="QCO11773.1"/>
    <property type="molecule type" value="Genomic_DNA"/>
</dbReference>
<feature type="compositionally biased region" description="Basic and acidic residues" evidence="1">
    <location>
        <begin position="139"/>
        <end position="158"/>
    </location>
</feature>
<dbReference type="InterPro" id="IPR025592">
    <property type="entry name" value="DUF4347"/>
</dbReference>
<accession>A0A4D8QT80</accession>
<dbReference type="Proteomes" id="UP000298774">
    <property type="component" value="Plasmid p2"/>
</dbReference>
<reference evidence="3 4" key="1">
    <citation type="submission" date="2018-09" db="EMBL/GenBank/DDBJ databases">
        <title>Whole genome based analysis of evolution and adaptive divergence in Indian and Brazilian strains of Azospirillum brasilense.</title>
        <authorList>
            <person name="Singh C."/>
            <person name="Tripathi A.K."/>
        </authorList>
    </citation>
    <scope>NUCLEOTIDE SEQUENCE [LARGE SCALE GENOMIC DNA]</scope>
    <source>
        <strain evidence="3 4">MTCC4038</strain>
        <plasmid evidence="3 4">p2</plasmid>
    </source>
</reference>
<gene>
    <name evidence="3" type="ORF">D3868_22060</name>
</gene>